<gene>
    <name evidence="1" type="ORF">B8W98_01765</name>
</gene>
<proteinExistence type="predicted"/>
<evidence type="ECO:0000313" key="1">
    <source>
        <dbReference type="EMBL" id="PAK87295.1"/>
    </source>
</evidence>
<sequence>MSASTDKVGERVDVATNVKAANADILTLVNQCLFMNKGLQINFERLLTIKYNAALIIRLESRGCATDSLHVLM</sequence>
<name>A0A269YP06_9LACO</name>
<comment type="caution">
    <text evidence="1">The sequence shown here is derived from an EMBL/GenBank/DDBJ whole genome shotgun (WGS) entry which is preliminary data.</text>
</comment>
<protein>
    <submittedName>
        <fullName evidence="1">Uncharacterized protein</fullName>
    </submittedName>
</protein>
<dbReference type="EMBL" id="NCXI01000006">
    <property type="protein sequence ID" value="PAK87295.1"/>
    <property type="molecule type" value="Genomic_DNA"/>
</dbReference>
<dbReference type="AlphaFoldDB" id="A0A269YP06"/>
<dbReference type="Proteomes" id="UP000216802">
    <property type="component" value="Unassembled WGS sequence"/>
</dbReference>
<organism evidence="1 2">
    <name type="scientific">Lentilactobacillus parakefiri</name>
    <dbReference type="NCBI Taxonomy" id="152332"/>
    <lineage>
        <taxon>Bacteria</taxon>
        <taxon>Bacillati</taxon>
        <taxon>Bacillota</taxon>
        <taxon>Bacilli</taxon>
        <taxon>Lactobacillales</taxon>
        <taxon>Lactobacillaceae</taxon>
        <taxon>Lentilactobacillus</taxon>
    </lineage>
</organism>
<accession>A0A269YP06</accession>
<evidence type="ECO:0000313" key="2">
    <source>
        <dbReference type="Proteomes" id="UP000216802"/>
    </source>
</evidence>
<reference evidence="1 2" key="1">
    <citation type="submission" date="2017-04" db="EMBL/GenBank/DDBJ databases">
        <title>Kefir bacterial isolates.</title>
        <authorList>
            <person name="Kim Y."/>
            <person name="Blasche S."/>
            <person name="Patil K.R."/>
        </authorList>
    </citation>
    <scope>NUCLEOTIDE SEQUENCE [LARGE SCALE GENOMIC DNA]</scope>
    <source>
        <strain evidence="1 2">OG2</strain>
    </source>
</reference>